<reference evidence="2 3" key="1">
    <citation type="submission" date="2021-06" db="EMBL/GenBank/DDBJ databases">
        <title>Caerostris darwini draft genome.</title>
        <authorList>
            <person name="Kono N."/>
            <person name="Arakawa K."/>
        </authorList>
    </citation>
    <scope>NUCLEOTIDE SEQUENCE [LARGE SCALE GENOMIC DNA]</scope>
</reference>
<feature type="transmembrane region" description="Helical" evidence="1">
    <location>
        <begin position="100"/>
        <end position="121"/>
    </location>
</feature>
<dbReference type="EMBL" id="BPLQ01013804">
    <property type="protein sequence ID" value="GIY74940.1"/>
    <property type="molecule type" value="Genomic_DNA"/>
</dbReference>
<feature type="transmembrane region" description="Helical" evidence="1">
    <location>
        <begin position="41"/>
        <end position="65"/>
    </location>
</feature>
<keyword evidence="1" id="KW-0812">Transmembrane</keyword>
<name>A0AAV4W0D0_9ARAC</name>
<keyword evidence="1" id="KW-0472">Membrane</keyword>
<gene>
    <name evidence="2" type="ORF">CDAR_309871</name>
</gene>
<dbReference type="AlphaFoldDB" id="A0AAV4W0D0"/>
<comment type="caution">
    <text evidence="2">The sequence shown here is derived from an EMBL/GenBank/DDBJ whole genome shotgun (WGS) entry which is preliminary data.</text>
</comment>
<protein>
    <submittedName>
        <fullName evidence="2">Uncharacterized protein</fullName>
    </submittedName>
</protein>
<keyword evidence="1" id="KW-1133">Transmembrane helix</keyword>
<feature type="transmembrane region" description="Helical" evidence="1">
    <location>
        <begin position="71"/>
        <end position="93"/>
    </location>
</feature>
<evidence type="ECO:0000313" key="2">
    <source>
        <dbReference type="EMBL" id="GIY74940.1"/>
    </source>
</evidence>
<keyword evidence="3" id="KW-1185">Reference proteome</keyword>
<evidence type="ECO:0000256" key="1">
    <source>
        <dbReference type="SAM" id="Phobius"/>
    </source>
</evidence>
<proteinExistence type="predicted"/>
<feature type="transmembrane region" description="Helical" evidence="1">
    <location>
        <begin position="163"/>
        <end position="186"/>
    </location>
</feature>
<evidence type="ECO:0000313" key="3">
    <source>
        <dbReference type="Proteomes" id="UP001054837"/>
    </source>
</evidence>
<accession>A0AAV4W0D0</accession>
<sequence length="279" mass="30147">MAKSLHQRHHVPLCVKDSLGPGIIYDAPGLLQNFCNSLRHLLTAVCRIVIIALGWNVTIALGWIVTIALGWIVTIALGWIVTIALGWIVTIALGWIVTIALGWIVTIALGWIVTIALGWIVTIALGWIVTIALGWIVTIALGWIVTIALGWNVTIALGWNVTIALGWNVIIALGWIVTIAACWIAIAKPQNPGLGINHTPQGHNNLAEESCHHNDLSLPPPQHSIVFTDLLDDCFPIRSGPLFKSNLVLLVALSLKRKLFDGDFVLMGCVCCLAVFAQG</sequence>
<feature type="transmembrane region" description="Helical" evidence="1">
    <location>
        <begin position="127"/>
        <end position="151"/>
    </location>
</feature>
<organism evidence="2 3">
    <name type="scientific">Caerostris darwini</name>
    <dbReference type="NCBI Taxonomy" id="1538125"/>
    <lineage>
        <taxon>Eukaryota</taxon>
        <taxon>Metazoa</taxon>
        <taxon>Ecdysozoa</taxon>
        <taxon>Arthropoda</taxon>
        <taxon>Chelicerata</taxon>
        <taxon>Arachnida</taxon>
        <taxon>Araneae</taxon>
        <taxon>Araneomorphae</taxon>
        <taxon>Entelegynae</taxon>
        <taxon>Araneoidea</taxon>
        <taxon>Araneidae</taxon>
        <taxon>Caerostris</taxon>
    </lineage>
</organism>
<dbReference type="Proteomes" id="UP001054837">
    <property type="component" value="Unassembled WGS sequence"/>
</dbReference>